<comment type="caution">
    <text evidence="1">The sequence shown here is derived from an EMBL/GenBank/DDBJ whole genome shotgun (WGS) entry which is preliminary data.</text>
</comment>
<accession>A0A9D4VQI5</accession>
<dbReference type="Gramene" id="Psat07G0393700-T1">
    <property type="protein sequence ID" value="KAI5388032.1"/>
    <property type="gene ID" value="KIW84_073937"/>
</dbReference>
<dbReference type="Gene3D" id="3.60.10.10">
    <property type="entry name" value="Endonuclease/exonuclease/phosphatase"/>
    <property type="match status" value="1"/>
</dbReference>
<sequence length="328" mass="37407">MQSERRVWNSSKLGLTYALEIGNKNSEVGVRANGDKLFDWNKNRRRVELEGEDDTWDSSDEEEDNEIRDINSQICKKSNHDGDFPCNLNKVNSVENVNKIGHVGEGIDLGVVNRAVMNQPLISAMFEVACNSSRSQRINALVGVQSYVVNPSMIQMLTRAIHASEDQLRIFQLKFGKQSKSWELKESKNHKMKDKLVHSMWGNVDCDLLAVNAIGQSRGILTIWKKEHSGKWNMWSELIELKSTVPTGEWLVEGYFNAIKSEEERRGRGLTCSAEMEEFSTFIDVMELVDLPMVENSFTWFKSNGSCKSRLDRLLLTAELINKWNIVA</sequence>
<gene>
    <name evidence="1" type="ORF">KIW84_073937</name>
</gene>
<protein>
    <submittedName>
        <fullName evidence="1">Uncharacterized protein</fullName>
    </submittedName>
</protein>
<dbReference type="EMBL" id="JAMSHJ010000007">
    <property type="protein sequence ID" value="KAI5388032.1"/>
    <property type="molecule type" value="Genomic_DNA"/>
</dbReference>
<reference evidence="1 2" key="1">
    <citation type="journal article" date="2022" name="Nat. Genet.">
        <title>Improved pea reference genome and pan-genome highlight genomic features and evolutionary characteristics.</title>
        <authorList>
            <person name="Yang T."/>
            <person name="Liu R."/>
            <person name="Luo Y."/>
            <person name="Hu S."/>
            <person name="Wang D."/>
            <person name="Wang C."/>
            <person name="Pandey M.K."/>
            <person name="Ge S."/>
            <person name="Xu Q."/>
            <person name="Li N."/>
            <person name="Li G."/>
            <person name="Huang Y."/>
            <person name="Saxena R.K."/>
            <person name="Ji Y."/>
            <person name="Li M."/>
            <person name="Yan X."/>
            <person name="He Y."/>
            <person name="Liu Y."/>
            <person name="Wang X."/>
            <person name="Xiang C."/>
            <person name="Varshney R.K."/>
            <person name="Ding H."/>
            <person name="Gao S."/>
            <person name="Zong X."/>
        </authorList>
    </citation>
    <scope>NUCLEOTIDE SEQUENCE [LARGE SCALE GENOMIC DNA]</scope>
    <source>
        <strain evidence="1 2">cv. Zhongwan 6</strain>
    </source>
</reference>
<name>A0A9D4VQI5_PEA</name>
<organism evidence="1 2">
    <name type="scientific">Pisum sativum</name>
    <name type="common">Garden pea</name>
    <name type="synonym">Lathyrus oleraceus</name>
    <dbReference type="NCBI Taxonomy" id="3888"/>
    <lineage>
        <taxon>Eukaryota</taxon>
        <taxon>Viridiplantae</taxon>
        <taxon>Streptophyta</taxon>
        <taxon>Embryophyta</taxon>
        <taxon>Tracheophyta</taxon>
        <taxon>Spermatophyta</taxon>
        <taxon>Magnoliopsida</taxon>
        <taxon>eudicotyledons</taxon>
        <taxon>Gunneridae</taxon>
        <taxon>Pentapetalae</taxon>
        <taxon>rosids</taxon>
        <taxon>fabids</taxon>
        <taxon>Fabales</taxon>
        <taxon>Fabaceae</taxon>
        <taxon>Papilionoideae</taxon>
        <taxon>50 kb inversion clade</taxon>
        <taxon>NPAAA clade</taxon>
        <taxon>Hologalegina</taxon>
        <taxon>IRL clade</taxon>
        <taxon>Fabeae</taxon>
        <taxon>Lathyrus</taxon>
    </lineage>
</organism>
<proteinExistence type="predicted"/>
<keyword evidence="2" id="KW-1185">Reference proteome</keyword>
<dbReference type="SUPFAM" id="SSF56219">
    <property type="entry name" value="DNase I-like"/>
    <property type="match status" value="1"/>
</dbReference>
<dbReference type="Proteomes" id="UP001058974">
    <property type="component" value="Chromosome 7"/>
</dbReference>
<dbReference type="AlphaFoldDB" id="A0A9D4VQI5"/>
<evidence type="ECO:0000313" key="1">
    <source>
        <dbReference type="EMBL" id="KAI5388032.1"/>
    </source>
</evidence>
<evidence type="ECO:0000313" key="2">
    <source>
        <dbReference type="Proteomes" id="UP001058974"/>
    </source>
</evidence>
<dbReference type="InterPro" id="IPR036691">
    <property type="entry name" value="Endo/exonu/phosph_ase_sf"/>
</dbReference>